<feature type="region of interest" description="Disordered" evidence="1">
    <location>
        <begin position="58"/>
        <end position="78"/>
    </location>
</feature>
<dbReference type="PROSITE" id="PS00018">
    <property type="entry name" value="EF_HAND_1"/>
    <property type="match status" value="1"/>
</dbReference>
<evidence type="ECO:0000313" key="4">
    <source>
        <dbReference type="Proteomes" id="UP001595476"/>
    </source>
</evidence>
<feature type="compositionally biased region" description="Basic and acidic residues" evidence="1">
    <location>
        <begin position="58"/>
        <end position="68"/>
    </location>
</feature>
<reference evidence="4" key="1">
    <citation type="journal article" date="2019" name="Int. J. Syst. Evol. Microbiol.">
        <title>The Global Catalogue of Microorganisms (GCM) 10K type strain sequencing project: providing services to taxonomists for standard genome sequencing and annotation.</title>
        <authorList>
            <consortium name="The Broad Institute Genomics Platform"/>
            <consortium name="The Broad Institute Genome Sequencing Center for Infectious Disease"/>
            <person name="Wu L."/>
            <person name="Ma J."/>
        </authorList>
    </citation>
    <scope>NUCLEOTIDE SEQUENCE [LARGE SCALE GENOMIC DNA]</scope>
    <source>
        <strain evidence="4">KCTC 52438</strain>
    </source>
</reference>
<dbReference type="InterPro" id="IPR010727">
    <property type="entry name" value="DUF1302"/>
</dbReference>
<evidence type="ECO:0000256" key="1">
    <source>
        <dbReference type="SAM" id="MobiDB-lite"/>
    </source>
</evidence>
<dbReference type="EMBL" id="JBHRSZ010000002">
    <property type="protein sequence ID" value="MFC3150648.1"/>
    <property type="molecule type" value="Genomic_DNA"/>
</dbReference>
<dbReference type="InterPro" id="IPR018247">
    <property type="entry name" value="EF_Hand_1_Ca_BS"/>
</dbReference>
<keyword evidence="4" id="KW-1185">Reference proteome</keyword>
<organism evidence="3 4">
    <name type="scientific">Litoribrevibacter euphylliae</name>
    <dbReference type="NCBI Taxonomy" id="1834034"/>
    <lineage>
        <taxon>Bacteria</taxon>
        <taxon>Pseudomonadati</taxon>
        <taxon>Pseudomonadota</taxon>
        <taxon>Gammaproteobacteria</taxon>
        <taxon>Oceanospirillales</taxon>
        <taxon>Oceanospirillaceae</taxon>
        <taxon>Litoribrevibacter</taxon>
    </lineage>
</organism>
<evidence type="ECO:0000313" key="3">
    <source>
        <dbReference type="EMBL" id="MFC3150648.1"/>
    </source>
</evidence>
<dbReference type="Pfam" id="PF06980">
    <property type="entry name" value="DUF1302"/>
    <property type="match status" value="1"/>
</dbReference>
<accession>A0ABV7H9P2</accession>
<feature type="signal peptide" evidence="2">
    <location>
        <begin position="1"/>
        <end position="25"/>
    </location>
</feature>
<keyword evidence="2" id="KW-0732">Signal</keyword>
<evidence type="ECO:0000256" key="2">
    <source>
        <dbReference type="SAM" id="SignalP"/>
    </source>
</evidence>
<proteinExistence type="predicted"/>
<dbReference type="Proteomes" id="UP001595476">
    <property type="component" value="Unassembled WGS sequence"/>
</dbReference>
<sequence>MKLKDFKKLPLTVAISASMVSSVHALQFDVGDEGSLQIDTQITASAAWRTEDPNLDRVARTNRDHDGNPGRGSTYNYDDGTLNFEKGETYTKKISMTNDIEFSHGDFGAFARVKSFYDFELQDESRSHKELSASARDDAGSDIDLLDAFVWWNTYVGEDEMPVSLRAGKQVISWGESTFIQGGINSTNPVDATAARTPGAEVKDILLPVEMLYASVGLTEALSMEAYYQLKWRKTQVDPCGTFYSTIDFATNVDCGNVLLSTVDTTSTPTATPYDQDGDGLIDDKEYLGTDVLPGLPQVQHRADKEPDDSDQFGIAFRYYAEELNDTEFGFYYMQYHSKLPVITGQVADRNLDGTYNDYGFFEMSFPENIKLLGISFNTSTESGISLSGEISYKQDVPVQHNAFELVHGVIAQPSSLILQQRMEEAGASDITEFYGADDFKGYDLFDIWQAQMTAIKFFDQVLGASRLTLAGEVGATYVEDLPDQSKARYGRSGAYGIGAFGPVHPGYNDTPTPGTCASGPLANDQSDYCTQDGYVTELSWGYRIRGKLEYNNAFAGVNLEPFFAWSHDVDGYGPEPGSQFIEDRMALNVGVNALYLNAWKASVGYTAFFNNADYNDLDDRDNAYASLSYSF</sequence>
<feature type="chain" id="PRO_5046477008" evidence="2">
    <location>
        <begin position="26"/>
        <end position="632"/>
    </location>
</feature>
<dbReference type="RefSeq" id="WP_386717830.1">
    <property type="nucleotide sequence ID" value="NZ_JBHRSZ010000002.1"/>
</dbReference>
<comment type="caution">
    <text evidence="3">The sequence shown here is derived from an EMBL/GenBank/DDBJ whole genome shotgun (WGS) entry which is preliminary data.</text>
</comment>
<protein>
    <submittedName>
        <fullName evidence="3">DUF1302 domain-containing protein</fullName>
    </submittedName>
</protein>
<gene>
    <name evidence="3" type="ORF">ACFOEK_06400</name>
</gene>
<name>A0ABV7H9P2_9GAMM</name>